<organism evidence="9 10">
    <name type="scientific">Anopheles atroparvus</name>
    <name type="common">European mosquito</name>
    <dbReference type="NCBI Taxonomy" id="41427"/>
    <lineage>
        <taxon>Eukaryota</taxon>
        <taxon>Metazoa</taxon>
        <taxon>Ecdysozoa</taxon>
        <taxon>Arthropoda</taxon>
        <taxon>Hexapoda</taxon>
        <taxon>Insecta</taxon>
        <taxon>Pterygota</taxon>
        <taxon>Neoptera</taxon>
        <taxon>Endopterygota</taxon>
        <taxon>Diptera</taxon>
        <taxon>Nematocera</taxon>
        <taxon>Culicoidea</taxon>
        <taxon>Culicidae</taxon>
        <taxon>Anophelinae</taxon>
        <taxon>Anopheles</taxon>
    </lineage>
</organism>
<proteinExistence type="inferred from homology"/>
<dbReference type="Pfam" id="PF00188">
    <property type="entry name" value="CAP"/>
    <property type="match status" value="1"/>
</dbReference>
<dbReference type="InterPro" id="IPR002413">
    <property type="entry name" value="V5_allergen-like"/>
</dbReference>
<keyword evidence="10" id="KW-1185">Reference proteome</keyword>
<keyword evidence="4 7" id="KW-0732">Signal</keyword>
<dbReference type="Proteomes" id="UP000075880">
    <property type="component" value="Unassembled WGS sequence"/>
</dbReference>
<dbReference type="AlphaFoldDB" id="A0AAG5D9N7"/>
<keyword evidence="5" id="KW-0325">Glycoprotein</keyword>
<evidence type="ECO:0000256" key="2">
    <source>
        <dbReference type="ARBA" id="ARBA00009923"/>
    </source>
</evidence>
<feature type="domain" description="SCP" evidence="8">
    <location>
        <begin position="65"/>
        <end position="228"/>
    </location>
</feature>
<evidence type="ECO:0000313" key="9">
    <source>
        <dbReference type="EnsemblMetazoa" id="ENSAATROPP007866"/>
    </source>
</evidence>
<dbReference type="SUPFAM" id="SSF55797">
    <property type="entry name" value="PR-1-like"/>
    <property type="match status" value="1"/>
</dbReference>
<dbReference type="InterPro" id="IPR001283">
    <property type="entry name" value="CRISP-related"/>
</dbReference>
<evidence type="ECO:0000256" key="6">
    <source>
        <dbReference type="ARBA" id="ARBA00068306"/>
    </source>
</evidence>
<evidence type="ECO:0000256" key="1">
    <source>
        <dbReference type="ARBA" id="ARBA00004613"/>
    </source>
</evidence>
<comment type="similarity">
    <text evidence="2">Belongs to the CRISP family.</text>
</comment>
<dbReference type="PRINTS" id="PR00838">
    <property type="entry name" value="V5ALLERGEN"/>
</dbReference>
<comment type="subcellular location">
    <subcellularLocation>
        <location evidence="1">Secreted</location>
    </subcellularLocation>
</comment>
<evidence type="ECO:0000256" key="7">
    <source>
        <dbReference type="SAM" id="SignalP"/>
    </source>
</evidence>
<dbReference type="PANTHER" id="PTHR10334">
    <property type="entry name" value="CYSTEINE-RICH SECRETORY PROTEIN-RELATED"/>
    <property type="match status" value="1"/>
</dbReference>
<dbReference type="EnsemblMetazoa" id="ENSAATROPT008725">
    <property type="protein sequence ID" value="ENSAATROPP007866"/>
    <property type="gene ID" value="ENSAATROPG007109"/>
</dbReference>
<evidence type="ECO:0000256" key="5">
    <source>
        <dbReference type="ARBA" id="ARBA00023180"/>
    </source>
</evidence>
<dbReference type="GO" id="GO:0005576">
    <property type="term" value="C:extracellular region"/>
    <property type="evidence" value="ECO:0007669"/>
    <property type="project" value="UniProtKB-SubCell"/>
</dbReference>
<dbReference type="Gene3D" id="3.40.33.10">
    <property type="entry name" value="CAP"/>
    <property type="match status" value="1"/>
</dbReference>
<feature type="chain" id="PRO_5042495822" description="Venom allergen-1" evidence="7">
    <location>
        <begin position="25"/>
        <end position="269"/>
    </location>
</feature>
<sequence>MSPVSVKRFICVVLVVGVIHQINGQTDYCDPTLCKNNLVHVGCGKNDNYGPYCPVDRQLVPMTEEVKTFILDLHNVFRANVARGEVTNYASASRMPTLIWDDELQKLAEYNVNTCIYGHDYCRNTKLFPLVGQNIAANSFYGMEVTPLDTMTELLYSWYGENENANQDYIDSYPLLGQDPPKDIGHFTQIVMDKATAVGCAMIQYTQNEQGHDWVHQNYVCNYSNSIARGHPVYVKGNVCELCVTGCSTNYPGLCNIGEPVQPTAAWRK</sequence>
<dbReference type="SMART" id="SM00198">
    <property type="entry name" value="SCP"/>
    <property type="match status" value="1"/>
</dbReference>
<keyword evidence="3" id="KW-0964">Secreted</keyword>
<dbReference type="CDD" id="cd05380">
    <property type="entry name" value="CAP_euk"/>
    <property type="match status" value="1"/>
</dbReference>
<accession>A0AAG5D9N7</accession>
<reference evidence="9" key="1">
    <citation type="submission" date="2024-04" db="UniProtKB">
        <authorList>
            <consortium name="EnsemblMetazoa"/>
        </authorList>
    </citation>
    <scope>IDENTIFICATION</scope>
    <source>
        <strain evidence="9">EBRO</strain>
    </source>
</reference>
<dbReference type="InterPro" id="IPR034763">
    <property type="entry name" value="P14a_insect"/>
</dbReference>
<evidence type="ECO:0000259" key="8">
    <source>
        <dbReference type="SMART" id="SM00198"/>
    </source>
</evidence>
<protein>
    <recommendedName>
        <fullName evidence="6">Venom allergen-1</fullName>
    </recommendedName>
</protein>
<dbReference type="InterPro" id="IPR014044">
    <property type="entry name" value="CAP_dom"/>
</dbReference>
<evidence type="ECO:0000313" key="10">
    <source>
        <dbReference type="Proteomes" id="UP000075880"/>
    </source>
</evidence>
<evidence type="ECO:0000256" key="4">
    <source>
        <dbReference type="ARBA" id="ARBA00022729"/>
    </source>
</evidence>
<evidence type="ECO:0000256" key="3">
    <source>
        <dbReference type="ARBA" id="ARBA00022525"/>
    </source>
</evidence>
<dbReference type="PIRSF" id="PIRSF038921">
    <property type="entry name" value="P14a"/>
    <property type="match status" value="1"/>
</dbReference>
<name>A0AAG5D9N7_ANOAO</name>
<dbReference type="FunFam" id="3.40.33.10:FF:000007">
    <property type="entry name" value="Venom allergen"/>
    <property type="match status" value="1"/>
</dbReference>
<feature type="signal peptide" evidence="7">
    <location>
        <begin position="1"/>
        <end position="24"/>
    </location>
</feature>
<dbReference type="InterPro" id="IPR035940">
    <property type="entry name" value="CAP_sf"/>
</dbReference>